<feature type="transmembrane region" description="Helical" evidence="2">
    <location>
        <begin position="24"/>
        <end position="51"/>
    </location>
</feature>
<dbReference type="AlphaFoldDB" id="A0A0L6V128"/>
<name>A0A0L6V128_9BASI</name>
<feature type="region of interest" description="Disordered" evidence="1">
    <location>
        <begin position="483"/>
        <end position="503"/>
    </location>
</feature>
<dbReference type="EMBL" id="LAVV01007879">
    <property type="protein sequence ID" value="KNZ54461.1"/>
    <property type="molecule type" value="Genomic_DNA"/>
</dbReference>
<comment type="caution">
    <text evidence="3">The sequence shown here is derived from an EMBL/GenBank/DDBJ whole genome shotgun (WGS) entry which is preliminary data.</text>
</comment>
<evidence type="ECO:0000313" key="4">
    <source>
        <dbReference type="Proteomes" id="UP000037035"/>
    </source>
</evidence>
<evidence type="ECO:0000313" key="3">
    <source>
        <dbReference type="EMBL" id="KNZ54461.1"/>
    </source>
</evidence>
<protein>
    <submittedName>
        <fullName evidence="3">Uncharacterized protein</fullName>
    </submittedName>
</protein>
<keyword evidence="2" id="KW-0472">Membrane</keyword>
<organism evidence="3 4">
    <name type="scientific">Puccinia sorghi</name>
    <dbReference type="NCBI Taxonomy" id="27349"/>
    <lineage>
        <taxon>Eukaryota</taxon>
        <taxon>Fungi</taxon>
        <taxon>Dikarya</taxon>
        <taxon>Basidiomycota</taxon>
        <taxon>Pucciniomycotina</taxon>
        <taxon>Pucciniomycetes</taxon>
        <taxon>Pucciniales</taxon>
        <taxon>Pucciniaceae</taxon>
        <taxon>Puccinia</taxon>
    </lineage>
</organism>
<feature type="transmembrane region" description="Helical" evidence="2">
    <location>
        <begin position="395"/>
        <end position="414"/>
    </location>
</feature>
<evidence type="ECO:0000256" key="2">
    <source>
        <dbReference type="SAM" id="Phobius"/>
    </source>
</evidence>
<sequence length="503" mass="57663">MGYQLVVELLQLTPETVCRGRPSFLVTLLAVAPAFIMPMIIPFCSVVRILWVVFEREIGDAGGKKKSPPLTLVQALYIKSQIELRMNLAVTCVDVKLKNKPDVFPKSSCYHPSNMNNHHQFLNPSPLELWRQSSKRHHSASAGSINPDNPNHRNLTKPTQLSQTINICLEGQPNILCKPILFFSSLEDEPLPLPLSPKPVFNSFKATRKPSAHSRNLVIIMYFYGDKADLQPSAQWTVQNYNMLYIIKLISSLGAIPQRTIFIFFQHEITRGQFLALGVNVQHVHIKKHENMLIYPPINGEIIHSRFHSPPSLSPNLLRLLKPLCPQLESCHHNVRPYVSILTYIFLDPFLEYFVHILILPHLHTCFHNFQTAWVCSQAADEKNQIRVDVCTHTFFVVMIFASFFHFISFFLSLEFNDMHDGKINKKKKMRTEREDGEGADYKQEECEYCPFVRRDIKKIHKTCCNLGDAEISWKVRFGAASKCESPPASTSDWGARREGRRV</sequence>
<accession>A0A0L6V128</accession>
<keyword evidence="2" id="KW-0812">Transmembrane</keyword>
<keyword evidence="4" id="KW-1185">Reference proteome</keyword>
<reference evidence="3 4" key="1">
    <citation type="submission" date="2015-08" db="EMBL/GenBank/DDBJ databases">
        <title>Next Generation Sequencing and Analysis of the Genome of Puccinia sorghi L Schw, the Causal Agent of Maize Common Rust.</title>
        <authorList>
            <person name="Rochi L."/>
            <person name="Burguener G."/>
            <person name="Darino M."/>
            <person name="Turjanski A."/>
            <person name="Kreff E."/>
            <person name="Dieguez M.J."/>
            <person name="Sacco F."/>
        </authorList>
    </citation>
    <scope>NUCLEOTIDE SEQUENCE [LARGE SCALE GENOMIC DNA]</scope>
    <source>
        <strain evidence="3 4">RO10H11247</strain>
    </source>
</reference>
<gene>
    <name evidence="3" type="ORF">VP01_293g3</name>
</gene>
<keyword evidence="2" id="KW-1133">Transmembrane helix</keyword>
<evidence type="ECO:0000256" key="1">
    <source>
        <dbReference type="SAM" id="MobiDB-lite"/>
    </source>
</evidence>
<dbReference type="Proteomes" id="UP000037035">
    <property type="component" value="Unassembled WGS sequence"/>
</dbReference>
<proteinExistence type="predicted"/>
<dbReference type="VEuPathDB" id="FungiDB:VP01_293g3"/>